<dbReference type="CDD" id="cd01092">
    <property type="entry name" value="APP-like"/>
    <property type="match status" value="1"/>
</dbReference>
<dbReference type="Gene3D" id="3.90.230.10">
    <property type="entry name" value="Creatinase/methionine aminopeptidase superfamily"/>
    <property type="match status" value="1"/>
</dbReference>
<dbReference type="OrthoDB" id="9806388at2"/>
<proteinExistence type="predicted"/>
<dbReference type="InterPro" id="IPR029149">
    <property type="entry name" value="Creatin/AminoP/Spt16_N"/>
</dbReference>
<protein>
    <submittedName>
        <fullName evidence="6">Aminopeptidase P family protein</fullName>
    </submittedName>
    <submittedName>
        <fullName evidence="5">Uncharacterized peptidase SA1530</fullName>
        <ecNumber evidence="5">3.4.-.-</ecNumber>
    </submittedName>
</protein>
<reference evidence="6" key="2">
    <citation type="submission" date="2023-01" db="EMBL/GenBank/DDBJ databases">
        <title>Human gut microbiome strain richness.</title>
        <authorList>
            <person name="Chen-Liaw A."/>
        </authorList>
    </citation>
    <scope>NUCLEOTIDE SEQUENCE</scope>
    <source>
        <strain evidence="6">1001283st1_G1_1001283B150217_161031</strain>
    </source>
</reference>
<evidence type="ECO:0000259" key="3">
    <source>
        <dbReference type="Pfam" id="PF00557"/>
    </source>
</evidence>
<dbReference type="SUPFAM" id="SSF53092">
    <property type="entry name" value="Creatinase/prolidase N-terminal domain"/>
    <property type="match status" value="1"/>
</dbReference>
<evidence type="ECO:0000313" key="7">
    <source>
        <dbReference type="Proteomes" id="UP000095662"/>
    </source>
</evidence>
<dbReference type="InterPro" id="IPR001131">
    <property type="entry name" value="Peptidase_M24B_aminopep-P_CS"/>
</dbReference>
<name>A0A175A391_9FIRM</name>
<keyword evidence="2 5" id="KW-0378">Hydrolase</keyword>
<organism evidence="5 7">
    <name type="scientific">[Eubacterium] siraeum</name>
    <dbReference type="NCBI Taxonomy" id="39492"/>
    <lineage>
        <taxon>Bacteria</taxon>
        <taxon>Bacillati</taxon>
        <taxon>Bacillota</taxon>
        <taxon>Clostridia</taxon>
        <taxon>Eubacteriales</taxon>
        <taxon>Oscillospiraceae</taxon>
        <taxon>Oscillospiraceae incertae sedis</taxon>
    </lineage>
</organism>
<feature type="domain" description="Creatinase N-terminal" evidence="4">
    <location>
        <begin position="20"/>
        <end position="132"/>
    </location>
</feature>
<feature type="domain" description="Peptidase M24" evidence="3">
    <location>
        <begin position="140"/>
        <end position="343"/>
    </location>
</feature>
<dbReference type="InterPro" id="IPR000587">
    <property type="entry name" value="Creatinase_N"/>
</dbReference>
<dbReference type="GO" id="GO:0008235">
    <property type="term" value="F:metalloexopeptidase activity"/>
    <property type="evidence" value="ECO:0007669"/>
    <property type="project" value="UniProtKB-ARBA"/>
</dbReference>
<dbReference type="Proteomes" id="UP001210809">
    <property type="component" value="Unassembled WGS sequence"/>
</dbReference>
<dbReference type="InterPro" id="IPR000994">
    <property type="entry name" value="Pept_M24"/>
</dbReference>
<dbReference type="InterPro" id="IPR001714">
    <property type="entry name" value="Pept_M24_MAP"/>
</dbReference>
<dbReference type="PANTHER" id="PTHR46112">
    <property type="entry name" value="AMINOPEPTIDASE"/>
    <property type="match status" value="1"/>
</dbReference>
<sequence>MVNNGGNIAKLADELSDERHAALITSDISRRYFCGFTSSAGIILVTKEASYLLIDFRYFDKAKERVSDCEVILLENAKTQLMNLLIKHGITTVSVESDAMTVTELEKYKANYTFVTFDSSCGLSEMIGKMRIIKTPEEIEKIVKAQRIAERAFSRLLRDIKPGQTEKHVAALLEYYMAEYGSDGKSFDTIAASGVNSASPHAVPTDKKLENGDFLTLDFGATYDGYHSDMTRTIAIGKVTDDMKKMYDAVLFANLDAMKAIRADISGKVADSVARSTLDAWGFGKYFGHGLGHGVGLEIHEAPSASPSSQYTLKEGMILTVEPGAYISGKYGVRTEDMVVVTNDGCRNLTNTTKDLIIID</sequence>
<dbReference type="Pfam" id="PF01321">
    <property type="entry name" value="Creatinase_N"/>
    <property type="match status" value="1"/>
</dbReference>
<evidence type="ECO:0000313" key="5">
    <source>
        <dbReference type="EMBL" id="CUQ91278.1"/>
    </source>
</evidence>
<keyword evidence="1" id="KW-0479">Metal-binding</keyword>
<dbReference type="Pfam" id="PF00557">
    <property type="entry name" value="Peptidase_M24"/>
    <property type="match status" value="1"/>
</dbReference>
<dbReference type="PROSITE" id="PS00491">
    <property type="entry name" value="PROLINE_PEPTIDASE"/>
    <property type="match status" value="1"/>
</dbReference>
<dbReference type="InterPro" id="IPR050659">
    <property type="entry name" value="Peptidase_M24B"/>
</dbReference>
<dbReference type="Proteomes" id="UP000095662">
    <property type="component" value="Unassembled WGS sequence"/>
</dbReference>
<gene>
    <name evidence="5" type="ORF">ERS852540_02300</name>
    <name evidence="6" type="ORF">PNE09_09745</name>
</gene>
<dbReference type="Gene3D" id="3.40.350.10">
    <property type="entry name" value="Creatinase/prolidase N-terminal domain"/>
    <property type="match status" value="1"/>
</dbReference>
<dbReference type="EC" id="3.4.-.-" evidence="5"/>
<dbReference type="PANTHER" id="PTHR46112:SF3">
    <property type="entry name" value="AMINOPEPTIDASE YPDF"/>
    <property type="match status" value="1"/>
</dbReference>
<accession>A0A175A391</accession>
<dbReference type="EMBL" id="CZBY01000023">
    <property type="protein sequence ID" value="CUQ91278.1"/>
    <property type="molecule type" value="Genomic_DNA"/>
</dbReference>
<keyword evidence="6" id="KW-0031">Aminopeptidase</keyword>
<dbReference type="GO" id="GO:0046872">
    <property type="term" value="F:metal ion binding"/>
    <property type="evidence" value="ECO:0007669"/>
    <property type="project" value="UniProtKB-KW"/>
</dbReference>
<reference evidence="5 7" key="1">
    <citation type="submission" date="2015-09" db="EMBL/GenBank/DDBJ databases">
        <authorList>
            <consortium name="Pathogen Informatics"/>
        </authorList>
    </citation>
    <scope>NUCLEOTIDE SEQUENCE [LARGE SCALE GENOMIC DNA]</scope>
    <source>
        <strain evidence="5 7">2789STDY5834928</strain>
    </source>
</reference>
<dbReference type="SUPFAM" id="SSF55920">
    <property type="entry name" value="Creatinase/aminopeptidase"/>
    <property type="match status" value="1"/>
</dbReference>
<dbReference type="PRINTS" id="PR00599">
    <property type="entry name" value="MAPEPTIDASE"/>
</dbReference>
<dbReference type="GO" id="GO:0004177">
    <property type="term" value="F:aminopeptidase activity"/>
    <property type="evidence" value="ECO:0007669"/>
    <property type="project" value="UniProtKB-KW"/>
</dbReference>
<evidence type="ECO:0000313" key="6">
    <source>
        <dbReference type="EMBL" id="MDB8004342.1"/>
    </source>
</evidence>
<dbReference type="InterPro" id="IPR036005">
    <property type="entry name" value="Creatinase/aminopeptidase-like"/>
</dbReference>
<keyword evidence="6" id="KW-0645">Protease</keyword>
<evidence type="ECO:0000256" key="2">
    <source>
        <dbReference type="ARBA" id="ARBA00022801"/>
    </source>
</evidence>
<evidence type="ECO:0000256" key="1">
    <source>
        <dbReference type="ARBA" id="ARBA00022723"/>
    </source>
</evidence>
<dbReference type="EMBL" id="JAQLXW010000013">
    <property type="protein sequence ID" value="MDB8004342.1"/>
    <property type="molecule type" value="Genomic_DNA"/>
</dbReference>
<dbReference type="STRING" id="39492.ERS852540_02300"/>
<dbReference type="AlphaFoldDB" id="A0A175A391"/>
<evidence type="ECO:0000259" key="4">
    <source>
        <dbReference type="Pfam" id="PF01321"/>
    </source>
</evidence>